<dbReference type="Proteomes" id="UP000199518">
    <property type="component" value="Unassembled WGS sequence"/>
</dbReference>
<name>A0A1I3DAB9_9PLAN</name>
<keyword evidence="1" id="KW-0812">Transmembrane</keyword>
<protein>
    <recommendedName>
        <fullName evidence="4">Zinc-finger</fullName>
    </recommendedName>
</protein>
<dbReference type="RefSeq" id="WP_092048176.1">
    <property type="nucleotide sequence ID" value="NZ_FOQD01000003.1"/>
</dbReference>
<keyword evidence="3" id="KW-1185">Reference proteome</keyword>
<accession>A0A1I3DAB9</accession>
<dbReference type="AlphaFoldDB" id="A0A1I3DAB9"/>
<evidence type="ECO:0000256" key="1">
    <source>
        <dbReference type="SAM" id="Phobius"/>
    </source>
</evidence>
<reference evidence="3" key="1">
    <citation type="submission" date="2016-10" db="EMBL/GenBank/DDBJ databases">
        <authorList>
            <person name="Varghese N."/>
            <person name="Submissions S."/>
        </authorList>
    </citation>
    <scope>NUCLEOTIDE SEQUENCE [LARGE SCALE GENOMIC DNA]</scope>
    <source>
        <strain evidence="3">DSM 26348</strain>
    </source>
</reference>
<keyword evidence="1" id="KW-1133">Transmembrane helix</keyword>
<evidence type="ECO:0008006" key="4">
    <source>
        <dbReference type="Google" id="ProtNLM"/>
    </source>
</evidence>
<gene>
    <name evidence="2" type="ORF">SAMN05421753_103155</name>
</gene>
<dbReference type="OrthoDB" id="288147at2"/>
<organism evidence="2 3">
    <name type="scientific">Planctomicrobium piriforme</name>
    <dbReference type="NCBI Taxonomy" id="1576369"/>
    <lineage>
        <taxon>Bacteria</taxon>
        <taxon>Pseudomonadati</taxon>
        <taxon>Planctomycetota</taxon>
        <taxon>Planctomycetia</taxon>
        <taxon>Planctomycetales</taxon>
        <taxon>Planctomycetaceae</taxon>
        <taxon>Planctomicrobium</taxon>
    </lineage>
</organism>
<keyword evidence="1" id="KW-0472">Membrane</keyword>
<feature type="transmembrane region" description="Helical" evidence="1">
    <location>
        <begin position="107"/>
        <end position="125"/>
    </location>
</feature>
<evidence type="ECO:0000313" key="3">
    <source>
        <dbReference type="Proteomes" id="UP000199518"/>
    </source>
</evidence>
<dbReference type="EMBL" id="FOQD01000003">
    <property type="protein sequence ID" value="SFH83680.1"/>
    <property type="molecule type" value="Genomic_DNA"/>
</dbReference>
<evidence type="ECO:0000313" key="2">
    <source>
        <dbReference type="EMBL" id="SFH83680.1"/>
    </source>
</evidence>
<sequence>MKRISCDDAFHLITDPHASQHGELQAHLQDCPRCRDLADALSPLLSSLTTPAPESPRTFSMTLPAGEPAVQIAHESAERLNSWMAPRKASASYRAGRWTWKILSASRYAAVFVGGVAAALGFAALQPSSPAAASPADRNVCVWSTRQVAESHGSADVVLTCVACHLNTARH</sequence>
<proteinExistence type="predicted"/>